<gene>
    <name evidence="5" type="ORF">GT003_23230</name>
</gene>
<evidence type="ECO:0000259" key="4">
    <source>
        <dbReference type="Pfam" id="PF21302"/>
    </source>
</evidence>
<dbReference type="Pfam" id="PF13649">
    <property type="entry name" value="Methyltransf_25"/>
    <property type="match status" value="1"/>
</dbReference>
<dbReference type="GO" id="GO:0008168">
    <property type="term" value="F:methyltransferase activity"/>
    <property type="evidence" value="ECO:0007669"/>
    <property type="project" value="UniProtKB-KW"/>
</dbReference>
<dbReference type="PIRSF" id="PIRSF018249">
    <property type="entry name" value="MyrA_prd"/>
    <property type="match status" value="1"/>
</dbReference>
<accession>A0A7X4YSY9</accession>
<feature type="binding site" evidence="2">
    <location>
        <position position="82"/>
    </location>
    <ligand>
        <name>S-adenosyl-L-methionine</name>
        <dbReference type="ChEBI" id="CHEBI:59789"/>
    </ligand>
</feature>
<keyword evidence="2" id="KW-0949">S-adenosyl-L-methionine</keyword>
<evidence type="ECO:0000256" key="2">
    <source>
        <dbReference type="PIRSR" id="PIRSR018249-2"/>
    </source>
</evidence>
<feature type="binding site" evidence="1">
    <location>
        <position position="23"/>
    </location>
    <ligand>
        <name>Zn(2+)</name>
        <dbReference type="ChEBI" id="CHEBI:29105"/>
    </ligand>
</feature>
<dbReference type="OrthoDB" id="5522265at2"/>
<keyword evidence="1" id="KW-0479">Metal-binding</keyword>
<protein>
    <submittedName>
        <fullName evidence="5">Methyltransferase domain-containing protein</fullName>
    </submittedName>
</protein>
<reference evidence="5 6" key="1">
    <citation type="submission" date="2020-01" db="EMBL/GenBank/DDBJ databases">
        <title>Paenibacillus soybeanensis sp. nov. isolated from the nodules of soybean (Glycine max(L.) Merr).</title>
        <authorList>
            <person name="Wang H."/>
        </authorList>
    </citation>
    <scope>NUCLEOTIDE SEQUENCE [LARGE SCALE GENOMIC DNA]</scope>
    <source>
        <strain evidence="5 6">DSM 23054</strain>
    </source>
</reference>
<evidence type="ECO:0000313" key="6">
    <source>
        <dbReference type="Proteomes" id="UP000558113"/>
    </source>
</evidence>
<keyword evidence="6" id="KW-1185">Reference proteome</keyword>
<sequence length="299" mass="33786">MFRKSKRAVSAEFFEKHQAMFRCPLCYKTMAIIHFQSLVCGNGHCFDIAKHGYVHLLSNGSRTKYDQTIFAHRRLICKSGLFDPLYAAISGIIWSRHPHDEPIRILDAGCGEGSHLSNLQNRINRIKPQAVVAVGVDISKEAISYAAAGYSDAIWCVADIANCPFSSRQFQFILNILSPANYSEFGRLAADKGLVIKVVPGQGYLQEIREILYQGSGKQTYSNSRTRSRFNKQFHPLDVVSLRYQVDLREGLIEPLLGMTPLSWGTSRERIEQVLRPGLNKVTMDFDILIGSARDERWD</sequence>
<dbReference type="AlphaFoldDB" id="A0A7X4YSY9"/>
<feature type="binding site" evidence="2">
    <location>
        <begin position="112"/>
        <end position="113"/>
    </location>
    <ligand>
        <name>S-adenosyl-L-methionine</name>
        <dbReference type="ChEBI" id="CHEBI:59789"/>
    </ligand>
</feature>
<keyword evidence="1" id="KW-0862">Zinc</keyword>
<dbReference type="SUPFAM" id="SSF53335">
    <property type="entry name" value="S-adenosyl-L-methionine-dependent methyltransferases"/>
    <property type="match status" value="1"/>
</dbReference>
<dbReference type="InterPro" id="IPR041698">
    <property type="entry name" value="Methyltransf_25"/>
</dbReference>
<feature type="binding site" evidence="2">
    <location>
        <position position="204"/>
    </location>
    <ligand>
        <name>S-adenosyl-L-methionine</name>
        <dbReference type="ChEBI" id="CHEBI:59789"/>
    </ligand>
</feature>
<dbReference type="Gene3D" id="3.40.50.150">
    <property type="entry name" value="Vaccinia Virus protein VP39"/>
    <property type="match status" value="1"/>
</dbReference>
<feature type="domain" description="Methyltransferase" evidence="3">
    <location>
        <begin position="105"/>
        <end position="176"/>
    </location>
</feature>
<dbReference type="EMBL" id="JAAAMU010000014">
    <property type="protein sequence ID" value="NBC71920.1"/>
    <property type="molecule type" value="Genomic_DNA"/>
</dbReference>
<feature type="binding site" evidence="1">
    <location>
        <position position="44"/>
    </location>
    <ligand>
        <name>Zn(2+)</name>
        <dbReference type="ChEBI" id="CHEBI:29105"/>
    </ligand>
</feature>
<dbReference type="InterPro" id="IPR048647">
    <property type="entry name" value="RlmA_N"/>
</dbReference>
<feature type="binding site" evidence="1">
    <location>
        <position position="26"/>
    </location>
    <ligand>
        <name>Zn(2+)</name>
        <dbReference type="ChEBI" id="CHEBI:29105"/>
    </ligand>
</feature>
<feature type="binding site" evidence="1">
    <location>
        <position position="40"/>
    </location>
    <ligand>
        <name>Zn(2+)</name>
        <dbReference type="ChEBI" id="CHEBI:29105"/>
    </ligand>
</feature>
<name>A0A7X4YSY9_9BACL</name>
<evidence type="ECO:0000313" key="5">
    <source>
        <dbReference type="EMBL" id="NBC71920.1"/>
    </source>
</evidence>
<comment type="caution">
    <text evidence="5">The sequence shown here is derived from an EMBL/GenBank/DDBJ whole genome shotgun (WGS) entry which is preliminary data.</text>
</comment>
<organism evidence="5 6">
    <name type="scientific">Paenibacillus sacheonensis</name>
    <dbReference type="NCBI Taxonomy" id="742054"/>
    <lineage>
        <taxon>Bacteria</taxon>
        <taxon>Bacillati</taxon>
        <taxon>Bacillota</taxon>
        <taxon>Bacilli</taxon>
        <taxon>Bacillales</taxon>
        <taxon>Paenibacillaceae</taxon>
        <taxon>Paenibacillus</taxon>
    </lineage>
</organism>
<dbReference type="Proteomes" id="UP000558113">
    <property type="component" value="Unassembled WGS sequence"/>
</dbReference>
<dbReference type="GO" id="GO:0046872">
    <property type="term" value="F:metal ion binding"/>
    <property type="evidence" value="ECO:0007669"/>
    <property type="project" value="UniProtKB-KW"/>
</dbReference>
<keyword evidence="5" id="KW-0489">Methyltransferase</keyword>
<dbReference type="InterPro" id="IPR016718">
    <property type="entry name" value="rRNA_m1G-MeTrfase_A_prd"/>
</dbReference>
<proteinExistence type="predicted"/>
<dbReference type="GO" id="GO:0032259">
    <property type="term" value="P:methylation"/>
    <property type="evidence" value="ECO:0007669"/>
    <property type="project" value="UniProtKB-KW"/>
</dbReference>
<dbReference type="InterPro" id="IPR029063">
    <property type="entry name" value="SAM-dependent_MTases_sf"/>
</dbReference>
<keyword evidence="5" id="KW-0808">Transferase</keyword>
<dbReference type="Pfam" id="PF21302">
    <property type="entry name" value="Zn_ribbon_RlmA"/>
    <property type="match status" value="1"/>
</dbReference>
<evidence type="ECO:0000259" key="3">
    <source>
        <dbReference type="Pfam" id="PF13649"/>
    </source>
</evidence>
<evidence type="ECO:0000256" key="1">
    <source>
        <dbReference type="PIRSR" id="PIRSR018249-1"/>
    </source>
</evidence>
<dbReference type="RefSeq" id="WP_161702357.1">
    <property type="nucleotide sequence ID" value="NZ_JAAAMU010000014.1"/>
</dbReference>
<feature type="domain" description="23S rRNA (guanine(745)-N(1))-methyltransferase N-terminal" evidence="4">
    <location>
        <begin position="21"/>
        <end position="57"/>
    </location>
</feature>